<protein>
    <submittedName>
        <fullName evidence="1">Uncharacterized protein</fullName>
    </submittedName>
</protein>
<keyword evidence="2" id="KW-1185">Reference proteome</keyword>
<dbReference type="Proteomes" id="UP000501812">
    <property type="component" value="Chromosome"/>
</dbReference>
<name>A0A858RCZ0_9BACT</name>
<evidence type="ECO:0000313" key="1">
    <source>
        <dbReference type="EMBL" id="QJE94259.1"/>
    </source>
</evidence>
<accession>A0A858RCZ0</accession>
<dbReference type="AlphaFoldDB" id="A0A858RCZ0"/>
<dbReference type="RefSeq" id="WP_169452480.1">
    <property type="nucleotide sequence ID" value="NZ_CP051774.1"/>
</dbReference>
<organism evidence="1 2">
    <name type="scientific">Luteolibacter luteus</name>
    <dbReference type="NCBI Taxonomy" id="2728835"/>
    <lineage>
        <taxon>Bacteria</taxon>
        <taxon>Pseudomonadati</taxon>
        <taxon>Verrucomicrobiota</taxon>
        <taxon>Verrucomicrobiia</taxon>
        <taxon>Verrucomicrobiales</taxon>
        <taxon>Verrucomicrobiaceae</taxon>
        <taxon>Luteolibacter</taxon>
    </lineage>
</organism>
<reference evidence="1 2" key="1">
    <citation type="submission" date="2020-04" db="EMBL/GenBank/DDBJ databases">
        <title>Luteolibacter sp. G-1-1-1 isolated from soil.</title>
        <authorList>
            <person name="Dahal R.H."/>
        </authorList>
    </citation>
    <scope>NUCLEOTIDE SEQUENCE [LARGE SCALE GENOMIC DNA]</scope>
    <source>
        <strain evidence="1 2">G-1-1-1</strain>
    </source>
</reference>
<gene>
    <name evidence="1" type="ORF">HHL09_00150</name>
</gene>
<evidence type="ECO:0000313" key="2">
    <source>
        <dbReference type="Proteomes" id="UP000501812"/>
    </source>
</evidence>
<sequence length="306" mass="33277">MSEGGTLYATQFEEFTAGNNRWGGSNGWVSDNTKSGSQGIIQDPVKDLPIGKAGYLGYASPTSKITKVYRTINHDPVATGFPRIEFDTLLGVQDSTSTKRDYFYVSFYNIEGYFLAAIIFDNTTGMVLSDDGVTVKDTGVPFIRGDQTLGVAALQILTVAIDFDRNEWQASLDGIPLFSQAFTSIQKPLSLGPLAFEWDIPSGGAGQAGDNWLLVADLLVASIPPGPFEPQSFALNASRQAEIAWPGHSGFDYQVQYSPDMKSWKNDLPGSLFAANASEKTLSFTDPSEPSPACKFYRVMRTPTFP</sequence>
<proteinExistence type="predicted"/>
<dbReference type="KEGG" id="luo:HHL09_00150"/>
<dbReference type="EMBL" id="CP051774">
    <property type="protein sequence ID" value="QJE94259.1"/>
    <property type="molecule type" value="Genomic_DNA"/>
</dbReference>